<dbReference type="EMBL" id="CAAHFG010000002">
    <property type="protein sequence ID" value="VGO14733.1"/>
    <property type="molecule type" value="Genomic_DNA"/>
</dbReference>
<keyword evidence="2" id="KW-1185">Reference proteome</keyword>
<dbReference type="InterPro" id="IPR027417">
    <property type="entry name" value="P-loop_NTPase"/>
</dbReference>
<dbReference type="Proteomes" id="UP000366872">
    <property type="component" value="Unassembled WGS sequence"/>
</dbReference>
<accession>A0A6C2U4C4</accession>
<evidence type="ECO:0000313" key="1">
    <source>
        <dbReference type="EMBL" id="VGO14733.1"/>
    </source>
</evidence>
<organism evidence="1 2">
    <name type="scientific">Pontiella desulfatans</name>
    <dbReference type="NCBI Taxonomy" id="2750659"/>
    <lineage>
        <taxon>Bacteria</taxon>
        <taxon>Pseudomonadati</taxon>
        <taxon>Kiritimatiellota</taxon>
        <taxon>Kiritimatiellia</taxon>
        <taxon>Kiritimatiellales</taxon>
        <taxon>Pontiellaceae</taxon>
        <taxon>Pontiella</taxon>
    </lineage>
</organism>
<name>A0A6C2U4C4_PONDE</name>
<dbReference type="Gene3D" id="3.40.50.300">
    <property type="entry name" value="P-loop containing nucleotide triphosphate hydrolases"/>
    <property type="match status" value="1"/>
</dbReference>
<proteinExistence type="predicted"/>
<sequence>MKQLDITFVTGAPGSGLNLAAGLLKAEGAFAGRTLNQAIHNTHENPKIKELCVAPYLEQFFPGKKLEGKDKKILNPKRAPVPFAKPHWQPPYFRDLLLGILRREGWDLAEPVVVALPMLALMAPVFHQAFPEAKWILCERDEAELLEDLRRRKWIAQNDAESVPMYDRAVEAIANHPEIDSRRVRFGELPEPQRLRLRSSGKLRVVCMLRTGGAYDADDVRNLKRQVAESLTVEHEFVCYSDDPAIADVALVGCRPTWWDKLDLFRETGPCIYLDLDTYIPGNIDDLAHYALGGTDRIMMLHAVPNNVPGWYGSGIMAWNGDFSFMMDSFEPEAPERIRFADIHFSQRLAERGIVPNVVADVMPGMVLWPRNQLEWDVPADARIVCFSRDPKPRDLGAPYFVKS</sequence>
<dbReference type="RefSeq" id="WP_136080367.1">
    <property type="nucleotide sequence ID" value="NZ_CAAHFG010000002.1"/>
</dbReference>
<evidence type="ECO:0000313" key="2">
    <source>
        <dbReference type="Proteomes" id="UP000366872"/>
    </source>
</evidence>
<protein>
    <submittedName>
        <fullName evidence="1">Uncharacterized protein</fullName>
    </submittedName>
</protein>
<reference evidence="1 2" key="1">
    <citation type="submission" date="2019-04" db="EMBL/GenBank/DDBJ databases">
        <authorList>
            <person name="Van Vliet M D."/>
        </authorList>
    </citation>
    <scope>NUCLEOTIDE SEQUENCE [LARGE SCALE GENOMIC DNA]</scope>
    <source>
        <strain evidence="1 2">F1</strain>
    </source>
</reference>
<dbReference type="AlphaFoldDB" id="A0A6C2U4C4"/>
<gene>
    <name evidence="1" type="ORF">PDESU_03302</name>
</gene>